<name>A0A0K1IVN8_HALGI</name>
<evidence type="ECO:0000313" key="9">
    <source>
        <dbReference type="Proteomes" id="UP000066124"/>
    </source>
</evidence>
<dbReference type="GO" id="GO:0005886">
    <property type="term" value="C:plasma membrane"/>
    <property type="evidence" value="ECO:0007669"/>
    <property type="project" value="UniProtKB-SubCell"/>
</dbReference>
<evidence type="ECO:0000256" key="2">
    <source>
        <dbReference type="ARBA" id="ARBA00022448"/>
    </source>
</evidence>
<dbReference type="Pfam" id="PF01554">
    <property type="entry name" value="MatE"/>
    <property type="match status" value="2"/>
</dbReference>
<dbReference type="GO" id="GO:0015297">
    <property type="term" value="F:antiporter activity"/>
    <property type="evidence" value="ECO:0007669"/>
    <property type="project" value="InterPro"/>
</dbReference>
<keyword evidence="5 7" id="KW-1133">Transmembrane helix</keyword>
<feature type="transmembrane region" description="Helical" evidence="7">
    <location>
        <begin position="219"/>
        <end position="244"/>
    </location>
</feature>
<evidence type="ECO:0000256" key="7">
    <source>
        <dbReference type="SAM" id="Phobius"/>
    </source>
</evidence>
<feature type="transmembrane region" description="Helical" evidence="7">
    <location>
        <begin position="59"/>
        <end position="81"/>
    </location>
</feature>
<accession>A0A0K1IVN8</accession>
<reference evidence="9" key="1">
    <citation type="journal article" date="2015" name="J. Biotechnol.">
        <title>Complete genome sequence of Haloferax gibbonsii strain ARA6, a potential producer of polyhydroxyalkanoates and halocins isolated from Araruama, Rio de Janeiro, Brasil.</title>
        <authorList>
            <person name="Pinto L.H."/>
            <person name="D'Alincourt Carvalho-Assef A.P."/>
            <person name="Vieira R.P."/>
            <person name="Clementino M.M."/>
            <person name="Albano R.M."/>
        </authorList>
    </citation>
    <scope>NUCLEOTIDE SEQUENCE [LARGE SCALE GENOMIC DNA]</scope>
    <source>
        <strain evidence="9">ARA6</strain>
    </source>
</reference>
<evidence type="ECO:0000256" key="3">
    <source>
        <dbReference type="ARBA" id="ARBA00022475"/>
    </source>
</evidence>
<keyword evidence="3" id="KW-1003">Cell membrane</keyword>
<dbReference type="Proteomes" id="UP000066124">
    <property type="component" value="Chromosome"/>
</dbReference>
<keyword evidence="6 7" id="KW-0472">Membrane</keyword>
<feature type="transmembrane region" description="Helical" evidence="7">
    <location>
        <begin position="394"/>
        <end position="413"/>
    </location>
</feature>
<feature type="transmembrane region" description="Helical" evidence="7">
    <location>
        <begin position="425"/>
        <end position="448"/>
    </location>
</feature>
<evidence type="ECO:0000256" key="4">
    <source>
        <dbReference type="ARBA" id="ARBA00022692"/>
    </source>
</evidence>
<feature type="transmembrane region" description="Helical" evidence="7">
    <location>
        <begin position="144"/>
        <end position="161"/>
    </location>
</feature>
<dbReference type="GeneID" id="25246623"/>
<dbReference type="PANTHER" id="PTHR43549:SF2">
    <property type="entry name" value="MULTIDRUG RESISTANCE PROTEIN NORM-RELATED"/>
    <property type="match status" value="1"/>
</dbReference>
<sequence>MSAKAKDVNLVDGDLVKPMLVLSLPLVFSQIMQVAYNLADTFWVGRVGSEAVSALSFSWPLVFLMISFGGGFTVAGTVLVAQNKGAGNHDEVDHAAGQTLGFVILLSAGFAVIGYLLTPILLPLIGTTPGTEVHQLAVDYTRTIFLGVAFMFGFFIFQALLRGWGDTKTPMYLMGLGVVINVFLDPFLILGFNANPIFGLVGLEGLGQSLFAATGFTGFGVQGAAIATVFSRGVGALVGFWLLLSGRVGISLSPRDLIPEREMVERIVRIGAPSSIEQSTRALGVTALTALVAYAAVNAGGASTETAVAAFGIGNRLNSLVFLPAIGLAQGTSTVVGQNLGADQAERAERAVFWGVGIIVTALVFVSAIAYLFAEPIVAVFIPGEEEVIAIGVDYLRIIGPTFLFLGAFNVVNGGFRGSGSTRTAMVFSLISLWVLRIPASFVLVEFFSMGPTGIWYGIAFSNVGVALLAFAWFTRGTWKNSVVDVGPRVPSDD</sequence>
<dbReference type="EMBL" id="CP011947">
    <property type="protein sequence ID" value="AKU08358.1"/>
    <property type="molecule type" value="Genomic_DNA"/>
</dbReference>
<feature type="transmembrane region" description="Helical" evidence="7">
    <location>
        <begin position="102"/>
        <end position="124"/>
    </location>
</feature>
<dbReference type="KEGG" id="hgi:ABY42_11675"/>
<feature type="transmembrane region" description="Helical" evidence="7">
    <location>
        <begin position="454"/>
        <end position="474"/>
    </location>
</feature>
<evidence type="ECO:0000256" key="6">
    <source>
        <dbReference type="ARBA" id="ARBA00023136"/>
    </source>
</evidence>
<dbReference type="InterPro" id="IPR002528">
    <property type="entry name" value="MATE_fam"/>
</dbReference>
<protein>
    <submittedName>
        <fullName evidence="8">Multidrug transporter MatE</fullName>
    </submittedName>
</protein>
<dbReference type="RefSeq" id="WP_050459579.1">
    <property type="nucleotide sequence ID" value="NZ_CP011947.1"/>
</dbReference>
<evidence type="ECO:0000256" key="1">
    <source>
        <dbReference type="ARBA" id="ARBA00004651"/>
    </source>
</evidence>
<proteinExistence type="predicted"/>
<dbReference type="NCBIfam" id="TIGR00797">
    <property type="entry name" value="matE"/>
    <property type="match status" value="1"/>
</dbReference>
<feature type="transmembrane region" description="Helical" evidence="7">
    <location>
        <begin position="20"/>
        <end position="39"/>
    </location>
</feature>
<dbReference type="PANTHER" id="PTHR43549">
    <property type="entry name" value="MULTIDRUG RESISTANCE PROTEIN YPNP-RELATED"/>
    <property type="match status" value="1"/>
</dbReference>
<keyword evidence="2" id="KW-0813">Transport</keyword>
<feature type="transmembrane region" description="Helical" evidence="7">
    <location>
        <begin position="351"/>
        <end position="374"/>
    </location>
</feature>
<dbReference type="GO" id="GO:0042910">
    <property type="term" value="F:xenobiotic transmembrane transporter activity"/>
    <property type="evidence" value="ECO:0007669"/>
    <property type="project" value="InterPro"/>
</dbReference>
<dbReference type="CDD" id="cd13142">
    <property type="entry name" value="MATE_like_12"/>
    <property type="match status" value="1"/>
</dbReference>
<dbReference type="InterPro" id="IPR048279">
    <property type="entry name" value="MdtK-like"/>
</dbReference>
<dbReference type="InterPro" id="IPR052031">
    <property type="entry name" value="Membrane_Transporter-Flippase"/>
</dbReference>
<keyword evidence="4 7" id="KW-0812">Transmembrane</keyword>
<comment type="subcellular location">
    <subcellularLocation>
        <location evidence="1">Cell membrane</location>
        <topology evidence="1">Multi-pass membrane protein</topology>
    </subcellularLocation>
</comment>
<dbReference type="AlphaFoldDB" id="A0A0K1IVN8"/>
<evidence type="ECO:0000256" key="5">
    <source>
        <dbReference type="ARBA" id="ARBA00022989"/>
    </source>
</evidence>
<dbReference type="PIRSF" id="PIRSF006603">
    <property type="entry name" value="DinF"/>
    <property type="match status" value="1"/>
</dbReference>
<feature type="transmembrane region" description="Helical" evidence="7">
    <location>
        <begin position="173"/>
        <end position="199"/>
    </location>
</feature>
<evidence type="ECO:0000313" key="8">
    <source>
        <dbReference type="EMBL" id="AKU08358.1"/>
    </source>
</evidence>
<gene>
    <name evidence="8" type="ORF">ABY42_11675</name>
</gene>
<organism evidence="8 9">
    <name type="scientific">Haloferax gibbonsii</name>
    <dbReference type="NCBI Taxonomy" id="35746"/>
    <lineage>
        <taxon>Archaea</taxon>
        <taxon>Methanobacteriati</taxon>
        <taxon>Methanobacteriota</taxon>
        <taxon>Stenosarchaea group</taxon>
        <taxon>Halobacteria</taxon>
        <taxon>Halobacteriales</taxon>
        <taxon>Haloferacaceae</taxon>
        <taxon>Haloferax</taxon>
    </lineage>
</organism>
<dbReference type="PATRIC" id="fig|35746.4.peg.2526"/>